<sequence length="287" mass="31688">MDYALSFSQVLTSSTRPKMMIISARSSMAKPEFFIRKNLCPSISQVSNVVFSGGTSKLLRSPQFGHHALVSPLVHAQHDGKGHGGDGKTTRKIISSEPAATLGASFVLACVLGIFFFGSMLVASPRTAMANTPSSTTFDGIYTRSGYQVIHEFMADVVFLGSPTTVPRLKERALMKMKEGMNHEEVLKQMKIAAMTLDTGPAEQYDLQMALVEILILQGKYEEALTYKCLDEKNVENPPSDLIRRSFYRAIIHTELNNKNEANKAWKLFCCDGFDEGLPDFSTNDAK</sequence>
<dbReference type="EMBL" id="BTGU01000016">
    <property type="protein sequence ID" value="GMN43262.1"/>
    <property type="molecule type" value="Genomic_DNA"/>
</dbReference>
<keyword evidence="1" id="KW-1133">Transmembrane helix</keyword>
<feature type="transmembrane region" description="Helical" evidence="1">
    <location>
        <begin position="99"/>
        <end position="123"/>
    </location>
</feature>
<dbReference type="Proteomes" id="UP001187192">
    <property type="component" value="Unassembled WGS sequence"/>
</dbReference>
<proteinExistence type="predicted"/>
<keyword evidence="3" id="KW-1185">Reference proteome</keyword>
<dbReference type="Gramene" id="FCD_00020099-RA">
    <property type="protein sequence ID" value="FCD_00020099-RA:cds"/>
    <property type="gene ID" value="FCD_00020099"/>
</dbReference>
<evidence type="ECO:0000313" key="2">
    <source>
        <dbReference type="EMBL" id="GMN43262.1"/>
    </source>
</evidence>
<evidence type="ECO:0000313" key="3">
    <source>
        <dbReference type="Proteomes" id="UP001187192"/>
    </source>
</evidence>
<keyword evidence="1" id="KW-0812">Transmembrane</keyword>
<accession>A0AA87ZZ31</accession>
<evidence type="ECO:0000256" key="1">
    <source>
        <dbReference type="SAM" id="Phobius"/>
    </source>
</evidence>
<gene>
    <name evidence="2" type="ORF">TIFTF001_012462</name>
</gene>
<dbReference type="PANTHER" id="PTHR36350">
    <property type="entry name" value="TRANSMEMBRANE PROTEIN"/>
    <property type="match status" value="1"/>
</dbReference>
<name>A0AA87ZZ31_FICCA</name>
<dbReference type="PANTHER" id="PTHR36350:SF2">
    <property type="entry name" value="PROTEIN, PUTATIVE-RELATED"/>
    <property type="match status" value="1"/>
</dbReference>
<protein>
    <submittedName>
        <fullName evidence="2">Uncharacterized protein</fullName>
    </submittedName>
</protein>
<dbReference type="AlphaFoldDB" id="A0AA87ZZ31"/>
<keyword evidence="1" id="KW-0472">Membrane</keyword>
<comment type="caution">
    <text evidence="2">The sequence shown here is derived from an EMBL/GenBank/DDBJ whole genome shotgun (WGS) entry which is preliminary data.</text>
</comment>
<organism evidence="2 3">
    <name type="scientific">Ficus carica</name>
    <name type="common">Common fig</name>
    <dbReference type="NCBI Taxonomy" id="3494"/>
    <lineage>
        <taxon>Eukaryota</taxon>
        <taxon>Viridiplantae</taxon>
        <taxon>Streptophyta</taxon>
        <taxon>Embryophyta</taxon>
        <taxon>Tracheophyta</taxon>
        <taxon>Spermatophyta</taxon>
        <taxon>Magnoliopsida</taxon>
        <taxon>eudicotyledons</taxon>
        <taxon>Gunneridae</taxon>
        <taxon>Pentapetalae</taxon>
        <taxon>rosids</taxon>
        <taxon>fabids</taxon>
        <taxon>Rosales</taxon>
        <taxon>Moraceae</taxon>
        <taxon>Ficeae</taxon>
        <taxon>Ficus</taxon>
    </lineage>
</organism>
<reference evidence="2" key="1">
    <citation type="submission" date="2023-07" db="EMBL/GenBank/DDBJ databases">
        <title>draft genome sequence of fig (Ficus carica).</title>
        <authorList>
            <person name="Takahashi T."/>
            <person name="Nishimura K."/>
        </authorList>
    </citation>
    <scope>NUCLEOTIDE SEQUENCE</scope>
</reference>